<feature type="transmembrane region" description="Helical" evidence="9">
    <location>
        <begin position="12"/>
        <end position="33"/>
    </location>
</feature>
<dbReference type="PaxDb" id="584708-Apau_0309"/>
<dbReference type="GO" id="GO:0015297">
    <property type="term" value="F:antiporter activity"/>
    <property type="evidence" value="ECO:0007669"/>
    <property type="project" value="UniProtKB-KW"/>
</dbReference>
<sequence>MEKGTSNQRQLPSFGMSLIVFLVVALIISYGTIFVEAEVHMPIVTAAIFVALVARFVLKHSWADLEESAIQSIMAAMQANMILMSVGILVGTWILSGVVPGLIYYGLFILKPSFFPLATLLICSIIALATGSSWQTTGTIGVAMLGIGNGLGVPVPLTAGVIISGAYFGDKMSPLSDTTNLAPAVSGSNLFDHIKAMLWTTGPTYAIVAVVLTVMGMRFAGGTLDASRIQAIQAVLGAEFPISPLCFLPPLVVISMAALKIPALPGIFAGIGTAFVMCLMQGASLGDAWGVSQGGYSALFSQELADAADNAAVAALLAKQHLAGIAPEMAKDVGGMISKLVSRGGMQSMMWSVSMVICALTLGGFLERCGFLEVLLGALTKGVKRAGGLITAVIVSCIFSNAFLGDQYLSIVVPGRMFKAMFDRSGLAPRMLSRSLEDAGTLTSALIPWNTCGAYQTSVLGVSPLVYGPYAMVNWLNPIMAIVLTYLGIGIFWGKDGKDRVERRTLLEDIR</sequence>
<feature type="transmembrane region" description="Helical" evidence="9">
    <location>
        <begin position="475"/>
        <end position="494"/>
    </location>
</feature>
<accession>E3CYL3</accession>
<evidence type="ECO:0000256" key="3">
    <source>
        <dbReference type="ARBA" id="ARBA00022449"/>
    </source>
</evidence>
<proteinExistence type="inferred from homology"/>
<dbReference type="InterPro" id="IPR018461">
    <property type="entry name" value="Na/H_Antiport_NhaC-like_C"/>
</dbReference>
<evidence type="ECO:0000256" key="6">
    <source>
        <dbReference type="ARBA" id="ARBA00022989"/>
    </source>
</evidence>
<feature type="transmembrane region" description="Helical" evidence="9">
    <location>
        <begin position="39"/>
        <end position="58"/>
    </location>
</feature>
<dbReference type="PANTHER" id="PTHR33451">
    <property type="entry name" value="MALATE-2H(+)/NA(+)-LACTATE ANTIPORTER"/>
    <property type="match status" value="1"/>
</dbReference>
<evidence type="ECO:0000259" key="10">
    <source>
        <dbReference type="Pfam" id="PF03553"/>
    </source>
</evidence>
<feature type="transmembrane region" description="Helical" evidence="9">
    <location>
        <begin position="348"/>
        <end position="366"/>
    </location>
</feature>
<evidence type="ECO:0000256" key="7">
    <source>
        <dbReference type="ARBA" id="ARBA00023136"/>
    </source>
</evidence>
<dbReference type="EMBL" id="CM001022">
    <property type="protein sequence ID" value="EFQ22744.1"/>
    <property type="molecule type" value="Genomic_DNA"/>
</dbReference>
<feature type="transmembrane region" description="Helical" evidence="9">
    <location>
        <begin position="142"/>
        <end position="168"/>
    </location>
</feature>
<keyword evidence="2" id="KW-0813">Transport</keyword>
<dbReference type="Pfam" id="PF03553">
    <property type="entry name" value="Na_H_antiporter"/>
    <property type="match status" value="2"/>
</dbReference>
<keyword evidence="5 9" id="KW-0812">Transmembrane</keyword>
<reference evidence="11 12" key="1">
    <citation type="journal article" date="2010" name="Stand. Genomic Sci.">
        <title>Non-contiguous finished genome sequence of Aminomonas paucivorans type strain (GLU-3).</title>
        <authorList>
            <person name="Pitluck S."/>
            <person name="Yasawong M."/>
            <person name="Held B."/>
            <person name="Lapidus A."/>
            <person name="Nolan M."/>
            <person name="Copeland A."/>
            <person name="Lucas S."/>
            <person name="Del Rio T.G."/>
            <person name="Tice H."/>
            <person name="Cheng J.F."/>
            <person name="Chertkov O."/>
            <person name="Goodwin L."/>
            <person name="Tapia R."/>
            <person name="Han C."/>
            <person name="Liolios K."/>
            <person name="Ivanova N."/>
            <person name="Mavromatis K."/>
            <person name="Ovchinnikova G."/>
            <person name="Pati A."/>
            <person name="Chen A."/>
            <person name="Palaniappan K."/>
            <person name="Land M."/>
            <person name="Hauser L."/>
            <person name="Chang Y.J."/>
            <person name="Jeffries C.D."/>
            <person name="Pukall R."/>
            <person name="Spring S."/>
            <person name="Rohde M."/>
            <person name="Sikorski J."/>
            <person name="Goker M."/>
            <person name="Woyke T."/>
            <person name="Bristow J."/>
            <person name="Eisen J.A."/>
            <person name="Markowitz V."/>
            <person name="Hugenholtz P."/>
            <person name="Kyrpides N.C."/>
            <person name="Klenk H.P."/>
        </authorList>
    </citation>
    <scope>NUCLEOTIDE SEQUENCE [LARGE SCALE GENOMIC DNA]</scope>
    <source>
        <strain evidence="11 12">DSM 12260</strain>
    </source>
</reference>
<evidence type="ECO:0000256" key="4">
    <source>
        <dbReference type="ARBA" id="ARBA00022475"/>
    </source>
</evidence>
<dbReference type="NCBIfam" id="TIGR00931">
    <property type="entry name" value="antiport_nhaC"/>
    <property type="match status" value="1"/>
</dbReference>
<evidence type="ECO:0000256" key="1">
    <source>
        <dbReference type="ARBA" id="ARBA00004651"/>
    </source>
</evidence>
<gene>
    <name evidence="11" type="ORF">Apau_0309</name>
</gene>
<dbReference type="HOGENOM" id="CLU_033405_1_0_0"/>
<feature type="transmembrane region" description="Helical" evidence="9">
    <location>
        <begin position="79"/>
        <end position="107"/>
    </location>
</feature>
<dbReference type="Proteomes" id="UP000005096">
    <property type="component" value="Chromosome"/>
</dbReference>
<evidence type="ECO:0000256" key="8">
    <source>
        <dbReference type="ARBA" id="ARBA00038435"/>
    </source>
</evidence>
<keyword evidence="7 9" id="KW-0472">Membrane</keyword>
<comment type="subcellular location">
    <subcellularLocation>
        <location evidence="1">Cell membrane</location>
        <topology evidence="1">Multi-pass membrane protein</topology>
    </subcellularLocation>
</comment>
<protein>
    <submittedName>
        <fullName evidence="11">Transporter, NhaC family</fullName>
    </submittedName>
</protein>
<name>E3CYL3_9BACT</name>
<dbReference type="eggNOG" id="COG1757">
    <property type="taxonomic scope" value="Bacteria"/>
</dbReference>
<keyword evidence="3" id="KW-0050">Antiport</keyword>
<evidence type="ECO:0000256" key="9">
    <source>
        <dbReference type="SAM" id="Phobius"/>
    </source>
</evidence>
<evidence type="ECO:0000313" key="11">
    <source>
        <dbReference type="EMBL" id="EFQ22744.1"/>
    </source>
</evidence>
<keyword evidence="4" id="KW-1003">Cell membrane</keyword>
<dbReference type="OrthoDB" id="9762978at2"/>
<keyword evidence="6 9" id="KW-1133">Transmembrane helix</keyword>
<dbReference type="AlphaFoldDB" id="E3CYL3"/>
<evidence type="ECO:0000256" key="5">
    <source>
        <dbReference type="ARBA" id="ARBA00022692"/>
    </source>
</evidence>
<evidence type="ECO:0000313" key="12">
    <source>
        <dbReference type="Proteomes" id="UP000005096"/>
    </source>
</evidence>
<dbReference type="PANTHER" id="PTHR33451:SF3">
    <property type="entry name" value="MALATE-2H(+)_NA(+)-LACTATE ANTIPORTER"/>
    <property type="match status" value="1"/>
</dbReference>
<dbReference type="GO" id="GO:0005886">
    <property type="term" value="C:plasma membrane"/>
    <property type="evidence" value="ECO:0007669"/>
    <property type="project" value="UniProtKB-SubCell"/>
</dbReference>
<dbReference type="InterPro" id="IPR052180">
    <property type="entry name" value="NhaC_Na-H+_Antiporter"/>
</dbReference>
<organism evidence="11 12">
    <name type="scientific">Aminomonas paucivorans DSM 12260</name>
    <dbReference type="NCBI Taxonomy" id="584708"/>
    <lineage>
        <taxon>Bacteria</taxon>
        <taxon>Thermotogati</taxon>
        <taxon>Synergistota</taxon>
        <taxon>Synergistia</taxon>
        <taxon>Synergistales</taxon>
        <taxon>Synergistaceae</taxon>
        <taxon>Aminomonas</taxon>
    </lineage>
</organism>
<keyword evidence="12" id="KW-1185">Reference proteome</keyword>
<feature type="transmembrane region" description="Helical" evidence="9">
    <location>
        <begin position="196"/>
        <end position="220"/>
    </location>
</feature>
<feature type="transmembrane region" description="Helical" evidence="9">
    <location>
        <begin position="263"/>
        <end position="283"/>
    </location>
</feature>
<dbReference type="STRING" id="584708.Apau_0309"/>
<feature type="transmembrane region" description="Helical" evidence="9">
    <location>
        <begin position="113"/>
        <end position="130"/>
    </location>
</feature>
<dbReference type="InterPro" id="IPR004770">
    <property type="entry name" value="Na/H_antiport_NhaC"/>
</dbReference>
<feature type="domain" description="Na+/H+ antiporter NhaC-like C-terminal" evidence="10">
    <location>
        <begin position="165"/>
        <end position="305"/>
    </location>
</feature>
<comment type="similarity">
    <text evidence="8">Belongs to the NhaC Na(+)/H(+) (TC 2.A.35) antiporter family.</text>
</comment>
<feature type="domain" description="Na+/H+ antiporter NhaC-like C-terminal" evidence="10">
    <location>
        <begin position="309"/>
        <end position="489"/>
    </location>
</feature>
<evidence type="ECO:0000256" key="2">
    <source>
        <dbReference type="ARBA" id="ARBA00022448"/>
    </source>
</evidence>
<feature type="transmembrane region" description="Helical" evidence="9">
    <location>
        <begin position="386"/>
        <end position="404"/>
    </location>
</feature>